<keyword evidence="4" id="KW-1185">Reference proteome</keyword>
<dbReference type="Gene3D" id="3.40.50.720">
    <property type="entry name" value="NAD(P)-binding Rossmann-like Domain"/>
    <property type="match status" value="1"/>
</dbReference>
<reference evidence="3 4" key="1">
    <citation type="submission" date="2024-11" db="EMBL/GenBank/DDBJ databases">
        <title>A near-complete genome assembly of Cinchona calisaya.</title>
        <authorList>
            <person name="Lian D.C."/>
            <person name="Zhao X.W."/>
            <person name="Wei L."/>
        </authorList>
    </citation>
    <scope>NUCLEOTIDE SEQUENCE [LARGE SCALE GENOMIC DNA]</scope>
    <source>
        <tissue evidence="3">Nenye</tissue>
    </source>
</reference>
<proteinExistence type="inferred from homology"/>
<organism evidence="3 4">
    <name type="scientific">Cinchona calisaya</name>
    <dbReference type="NCBI Taxonomy" id="153742"/>
    <lineage>
        <taxon>Eukaryota</taxon>
        <taxon>Viridiplantae</taxon>
        <taxon>Streptophyta</taxon>
        <taxon>Embryophyta</taxon>
        <taxon>Tracheophyta</taxon>
        <taxon>Spermatophyta</taxon>
        <taxon>Magnoliopsida</taxon>
        <taxon>eudicotyledons</taxon>
        <taxon>Gunneridae</taxon>
        <taxon>Pentapetalae</taxon>
        <taxon>asterids</taxon>
        <taxon>lamiids</taxon>
        <taxon>Gentianales</taxon>
        <taxon>Rubiaceae</taxon>
        <taxon>Cinchonoideae</taxon>
        <taxon>Cinchoneae</taxon>
        <taxon>Cinchona</taxon>
    </lineage>
</organism>
<dbReference type="PANTHER" id="PTHR44573:SF1">
    <property type="entry name" value="NADPH-DEPENDENT ALKENAL_ONE OXIDOREDUCTASE, CHLOROPLASTIC"/>
    <property type="match status" value="1"/>
</dbReference>
<comment type="caution">
    <text evidence="3">The sequence shown here is derived from an EMBL/GenBank/DDBJ whole genome shotgun (WGS) entry which is preliminary data.</text>
</comment>
<gene>
    <name evidence="3" type="ORF">ACH5RR_014423</name>
</gene>
<dbReference type="PANTHER" id="PTHR44573">
    <property type="entry name" value="NADPH-DEPENDENT ALKENAL/ONE OXIDOREDUCTASE, CHLOROPLASTIC"/>
    <property type="match status" value="1"/>
</dbReference>
<dbReference type="AlphaFoldDB" id="A0ABD3A2V3"/>
<dbReference type="Gene3D" id="3.90.180.10">
    <property type="entry name" value="Medium-chain alcohol dehydrogenases, catalytic domain"/>
    <property type="match status" value="1"/>
</dbReference>
<evidence type="ECO:0000256" key="2">
    <source>
        <dbReference type="ARBA" id="ARBA00023002"/>
    </source>
</evidence>
<comment type="similarity">
    <text evidence="1">Belongs to the zinc-containing alcohol dehydrogenase family. Quinone oxidoreductase subfamily.</text>
</comment>
<name>A0ABD3A2V3_9GENT</name>
<dbReference type="SUPFAM" id="SSF51735">
    <property type="entry name" value="NAD(P)-binding Rossmann-fold domains"/>
    <property type="match status" value="1"/>
</dbReference>
<evidence type="ECO:0000313" key="4">
    <source>
        <dbReference type="Proteomes" id="UP001630127"/>
    </source>
</evidence>
<dbReference type="SUPFAM" id="SSF50129">
    <property type="entry name" value="GroES-like"/>
    <property type="match status" value="1"/>
</dbReference>
<keyword evidence="2" id="KW-0560">Oxidoreductase</keyword>
<protein>
    <submittedName>
        <fullName evidence="3">Uncharacterized protein</fullName>
    </submittedName>
</protein>
<accession>A0ABD3A2V3</accession>
<sequence>MATSATTTVNNIPSKMKAWVYSQYGKPEDVLKLETDIAVPDVKDDQVLIKVVAVAQNPIYPKRMSGLFKANDSPLPLAKHVFGASKVAATASSGKLELLKSLGADLAIDYKKENYEDLPEKFDLVYDTVVKLPKS</sequence>
<dbReference type="EMBL" id="JBJUIK010000006">
    <property type="protein sequence ID" value="KAL3526051.1"/>
    <property type="molecule type" value="Genomic_DNA"/>
</dbReference>
<dbReference type="InterPro" id="IPR036291">
    <property type="entry name" value="NAD(P)-bd_dom_sf"/>
</dbReference>
<dbReference type="GO" id="GO:0016491">
    <property type="term" value="F:oxidoreductase activity"/>
    <property type="evidence" value="ECO:0007669"/>
    <property type="project" value="UniProtKB-KW"/>
</dbReference>
<dbReference type="InterPro" id="IPR044626">
    <property type="entry name" value="AOR-like"/>
</dbReference>
<dbReference type="Proteomes" id="UP001630127">
    <property type="component" value="Unassembled WGS sequence"/>
</dbReference>
<evidence type="ECO:0000313" key="3">
    <source>
        <dbReference type="EMBL" id="KAL3526051.1"/>
    </source>
</evidence>
<evidence type="ECO:0000256" key="1">
    <source>
        <dbReference type="ARBA" id="ARBA00010371"/>
    </source>
</evidence>
<dbReference type="InterPro" id="IPR011032">
    <property type="entry name" value="GroES-like_sf"/>
</dbReference>